<evidence type="ECO:0000313" key="1">
    <source>
        <dbReference type="EMBL" id="CAG8778949.1"/>
    </source>
</evidence>
<feature type="non-terminal residue" evidence="1">
    <location>
        <position position="48"/>
    </location>
</feature>
<feature type="non-terminal residue" evidence="1">
    <location>
        <position position="1"/>
    </location>
</feature>
<evidence type="ECO:0000313" key="2">
    <source>
        <dbReference type="Proteomes" id="UP000789396"/>
    </source>
</evidence>
<dbReference type="EMBL" id="CAJVPZ010051376">
    <property type="protein sequence ID" value="CAG8778949.1"/>
    <property type="molecule type" value="Genomic_DNA"/>
</dbReference>
<sequence length="48" mass="5467">FKDKQLFLSSSSTNLISLTPDEQTDKDFNEILTSFLSLLQQDSDELTL</sequence>
<name>A0A9N9NWF5_9GLOM</name>
<proteinExistence type="predicted"/>
<comment type="caution">
    <text evidence="1">The sequence shown here is derived from an EMBL/GenBank/DDBJ whole genome shotgun (WGS) entry which is preliminary data.</text>
</comment>
<reference evidence="1" key="1">
    <citation type="submission" date="2021-06" db="EMBL/GenBank/DDBJ databases">
        <authorList>
            <person name="Kallberg Y."/>
            <person name="Tangrot J."/>
            <person name="Rosling A."/>
        </authorList>
    </citation>
    <scope>NUCLEOTIDE SEQUENCE</scope>
    <source>
        <strain evidence="1">IN212</strain>
    </source>
</reference>
<keyword evidence="2" id="KW-1185">Reference proteome</keyword>
<gene>
    <name evidence="1" type="ORF">RFULGI_LOCUS15645</name>
</gene>
<protein>
    <submittedName>
        <fullName evidence="1">12794_t:CDS:1</fullName>
    </submittedName>
</protein>
<dbReference type="AlphaFoldDB" id="A0A9N9NWF5"/>
<accession>A0A9N9NWF5</accession>
<organism evidence="1 2">
    <name type="scientific">Racocetra fulgida</name>
    <dbReference type="NCBI Taxonomy" id="60492"/>
    <lineage>
        <taxon>Eukaryota</taxon>
        <taxon>Fungi</taxon>
        <taxon>Fungi incertae sedis</taxon>
        <taxon>Mucoromycota</taxon>
        <taxon>Glomeromycotina</taxon>
        <taxon>Glomeromycetes</taxon>
        <taxon>Diversisporales</taxon>
        <taxon>Gigasporaceae</taxon>
        <taxon>Racocetra</taxon>
    </lineage>
</organism>
<dbReference type="Proteomes" id="UP000789396">
    <property type="component" value="Unassembled WGS sequence"/>
</dbReference>